<reference evidence="9" key="1">
    <citation type="submission" date="2021-10" db="EMBL/GenBank/DDBJ databases">
        <title>De novo Genome Assembly of Clathrus columnatus (Basidiomycota, Fungi) Using Illumina and Nanopore Sequence Data.</title>
        <authorList>
            <person name="Ogiso-Tanaka E."/>
            <person name="Itagaki H."/>
            <person name="Hosoya T."/>
            <person name="Hosaka K."/>
        </authorList>
    </citation>
    <scope>NUCLEOTIDE SEQUENCE</scope>
    <source>
        <strain evidence="9">MO-923</strain>
    </source>
</reference>
<feature type="domain" description="Man1/Src1-like C-terminal" evidence="8">
    <location>
        <begin position="336"/>
        <end position="559"/>
    </location>
</feature>
<keyword evidence="2" id="KW-0597">Phosphoprotein</keyword>
<evidence type="ECO:0000256" key="1">
    <source>
        <dbReference type="ARBA" id="ARBA00004540"/>
    </source>
</evidence>
<dbReference type="GO" id="GO:0005637">
    <property type="term" value="C:nuclear inner membrane"/>
    <property type="evidence" value="ECO:0007669"/>
    <property type="project" value="UniProtKB-SubCell"/>
</dbReference>
<evidence type="ECO:0000256" key="4">
    <source>
        <dbReference type="ARBA" id="ARBA00022989"/>
    </source>
</evidence>
<protein>
    <recommendedName>
        <fullName evidence="8">Man1/Src1-like C-terminal domain-containing protein</fullName>
    </recommendedName>
</protein>
<accession>A0AAV5AEL6</accession>
<feature type="domain" description="Man1/Src1-like C-terminal" evidence="8">
    <location>
        <begin position="561"/>
        <end position="671"/>
    </location>
</feature>
<dbReference type="PANTHER" id="PTHR47808">
    <property type="entry name" value="INNER NUCLEAR MEMBRANE PROTEIN HEH2-RELATED"/>
    <property type="match status" value="1"/>
</dbReference>
<dbReference type="PANTHER" id="PTHR47808:SF2">
    <property type="entry name" value="LEM DOMAIN-CONTAINING PROTEIN 2"/>
    <property type="match status" value="1"/>
</dbReference>
<dbReference type="GO" id="GO:0071763">
    <property type="term" value="P:nuclear membrane organization"/>
    <property type="evidence" value="ECO:0007669"/>
    <property type="project" value="TreeGrafter"/>
</dbReference>
<dbReference type="GO" id="GO:0034399">
    <property type="term" value="C:nuclear periphery"/>
    <property type="evidence" value="ECO:0007669"/>
    <property type="project" value="TreeGrafter"/>
</dbReference>
<sequence length="678" mass="75807">MPPRSSTQVIDSGEYLEPGFDANSLTIPHLLSLFTFHQVKYPIPYNKSILVDTFNKQIKPRSEKFKMERLQRQDSIPSSHGITDGLTGKSLSDDEQQVEESAPPPRRSSRRLSKPPSQSVAPPPQKRHRYSAEPALSRVPKSRAQPVEPVLVEESESEEEPVKKVGRPRRSDETEGWSDNNVFQSGAESSSPARPLPKIKSSATTRRLPRRGRTSLSAPPQVPSSSPFSAPSSVNFGPRIPLSNSRQPDRLSFHIKPEPRSSSPIPEAREEDQYADDMVILDESQDPLDDDDESEKALVTEISRTLAKGDPSRRQTIARRSSLPVSTRRILTYVVMITLSVILHSYKTKSVVNGFCDPDQDTNGIIEERKASLNALEECMQHAKNASENHEDVHCDPPPLLRSLEPMTCTPCPAHASCTPTNVSCKESFVIQSHPLAQLPVLPSLLNGLPGLGPIAFPPRCVEDEARKRKIGLIGAMLRHRLAVIRGEKLCSGKAASFDQSAHEAMKWGTTVDLIHDDVFKRIMNTPNRRDKLSEFDKLFAEAISSLKQYDEIILYQDRSLIVLGCALWLRGRYVFQKVEATRVVELVQVALDTLRNQEMAHHIDPVTTPYSHLSSIHLRDSILQDEHSIPVRRRLWDKVEKIVEGNANVRATMEELDGGDVGRVWQWVGSTAISRSP</sequence>
<evidence type="ECO:0000256" key="3">
    <source>
        <dbReference type="ARBA" id="ARBA00022692"/>
    </source>
</evidence>
<name>A0AAV5AEL6_9AGAM</name>
<feature type="compositionally biased region" description="Polar residues" evidence="7">
    <location>
        <begin position="177"/>
        <end position="192"/>
    </location>
</feature>
<feature type="compositionally biased region" description="Basic and acidic residues" evidence="7">
    <location>
        <begin position="247"/>
        <end position="259"/>
    </location>
</feature>
<dbReference type="InterPro" id="IPR041885">
    <property type="entry name" value="MAN1_winged_helix_dom"/>
</dbReference>
<dbReference type="EMBL" id="BPWL01000007">
    <property type="protein sequence ID" value="GJJ12172.1"/>
    <property type="molecule type" value="Genomic_DNA"/>
</dbReference>
<dbReference type="Gene3D" id="1.10.10.1180">
    <property type="entry name" value="MAN1, winged-helix domain"/>
    <property type="match status" value="1"/>
</dbReference>
<keyword evidence="4" id="KW-1133">Transmembrane helix</keyword>
<dbReference type="Proteomes" id="UP001050691">
    <property type="component" value="Unassembled WGS sequence"/>
</dbReference>
<keyword evidence="6" id="KW-0539">Nucleus</keyword>
<organism evidence="9 10">
    <name type="scientific">Clathrus columnatus</name>
    <dbReference type="NCBI Taxonomy" id="1419009"/>
    <lineage>
        <taxon>Eukaryota</taxon>
        <taxon>Fungi</taxon>
        <taxon>Dikarya</taxon>
        <taxon>Basidiomycota</taxon>
        <taxon>Agaricomycotina</taxon>
        <taxon>Agaricomycetes</taxon>
        <taxon>Phallomycetidae</taxon>
        <taxon>Phallales</taxon>
        <taxon>Clathraceae</taxon>
        <taxon>Clathrus</taxon>
    </lineage>
</organism>
<keyword evidence="5" id="KW-0472">Membrane</keyword>
<dbReference type="GO" id="GO:0003682">
    <property type="term" value="F:chromatin binding"/>
    <property type="evidence" value="ECO:0007669"/>
    <property type="project" value="InterPro"/>
</dbReference>
<evidence type="ECO:0000313" key="9">
    <source>
        <dbReference type="EMBL" id="GJJ12172.1"/>
    </source>
</evidence>
<evidence type="ECO:0000256" key="5">
    <source>
        <dbReference type="ARBA" id="ARBA00023136"/>
    </source>
</evidence>
<dbReference type="Pfam" id="PF09402">
    <property type="entry name" value="MSC"/>
    <property type="match status" value="2"/>
</dbReference>
<dbReference type="InterPro" id="IPR044780">
    <property type="entry name" value="Heh2/Src1"/>
</dbReference>
<dbReference type="InterPro" id="IPR018996">
    <property type="entry name" value="Man1/Src1-like_C"/>
</dbReference>
<comment type="subcellular location">
    <subcellularLocation>
        <location evidence="1">Nucleus inner membrane</location>
    </subcellularLocation>
</comment>
<keyword evidence="10" id="KW-1185">Reference proteome</keyword>
<feature type="compositionally biased region" description="Low complexity" evidence="7">
    <location>
        <begin position="215"/>
        <end position="233"/>
    </location>
</feature>
<keyword evidence="3" id="KW-0812">Transmembrane</keyword>
<feature type="region of interest" description="Disordered" evidence="7">
    <location>
        <begin position="66"/>
        <end position="273"/>
    </location>
</feature>
<gene>
    <name evidence="9" type="ORF">Clacol_006413</name>
</gene>
<evidence type="ECO:0000256" key="2">
    <source>
        <dbReference type="ARBA" id="ARBA00022553"/>
    </source>
</evidence>
<comment type="caution">
    <text evidence="9">The sequence shown here is derived from an EMBL/GenBank/DDBJ whole genome shotgun (WGS) entry which is preliminary data.</text>
</comment>
<dbReference type="GO" id="GO:0005783">
    <property type="term" value="C:endoplasmic reticulum"/>
    <property type="evidence" value="ECO:0007669"/>
    <property type="project" value="TreeGrafter"/>
</dbReference>
<dbReference type="AlphaFoldDB" id="A0AAV5AEL6"/>
<proteinExistence type="predicted"/>
<evidence type="ECO:0000313" key="10">
    <source>
        <dbReference type="Proteomes" id="UP001050691"/>
    </source>
</evidence>
<evidence type="ECO:0000256" key="7">
    <source>
        <dbReference type="SAM" id="MobiDB-lite"/>
    </source>
</evidence>
<evidence type="ECO:0000259" key="8">
    <source>
        <dbReference type="Pfam" id="PF09402"/>
    </source>
</evidence>
<evidence type="ECO:0000256" key="6">
    <source>
        <dbReference type="ARBA" id="ARBA00023242"/>
    </source>
</evidence>